<dbReference type="PANTHER" id="PTHR43429:SF1">
    <property type="entry name" value="NAD(P)H SULFUR OXIDOREDUCTASE (COA-DEPENDENT)"/>
    <property type="match status" value="1"/>
</dbReference>
<keyword evidence="8" id="KW-1185">Reference proteome</keyword>
<gene>
    <name evidence="7" type="ORF">RV14_GL001655</name>
</gene>
<dbReference type="EMBL" id="JXLB01000004">
    <property type="protein sequence ID" value="OJG83297.1"/>
    <property type="molecule type" value="Genomic_DNA"/>
</dbReference>
<sequence length="380" mass="43043">MRIIIIGGSFAGIYAAISLRKSCPDSEIVLLEKQANIGFIPSGINLFLKEKLTKTSQLYWMSTEELEALYNIDVQLHTEVVALGIKTKKLFIKDGRQLSFDILVIATGSSQQFKKVINNTHICSVKEIHLKESLEQSLKKANKIAVVGAGQVGLELAEGLYQQKKEIHLYESHKTLLFRYFDSEMIEPLKKELIKRNIPVWLNEQVQSLMVEEQKAIVETDKRSEKYDLVLLANHTRPDYRMWQDQLKLNDDGTIWVDEYLQTSVKDIYAIGDAIQVTFQPTKEKMYVSLVSNAIRTAQVVSQTISGTPKKDSGTYRAIGNYWFGHFLGSVGLTEEESIFYLQPVIKKYLVTQLSATKCQEAKIKVICNEKGQLLGVTAP</sequence>
<comment type="caution">
    <text evidence="7">The sequence shown here is derived from an EMBL/GenBank/DDBJ whole genome shotgun (WGS) entry which is preliminary data.</text>
</comment>
<reference evidence="7 8" key="1">
    <citation type="submission" date="2014-12" db="EMBL/GenBank/DDBJ databases">
        <title>Draft genome sequences of 29 type strains of Enterococci.</title>
        <authorList>
            <person name="Zhong Z."/>
            <person name="Sun Z."/>
            <person name="Liu W."/>
            <person name="Zhang W."/>
            <person name="Zhang H."/>
        </authorList>
    </citation>
    <scope>NUCLEOTIDE SEQUENCE [LARGE SCALE GENOMIC DNA]</scope>
    <source>
        <strain evidence="7 8">DSM 15687</strain>
    </source>
</reference>
<comment type="cofactor">
    <cofactor evidence="1">
        <name>FAD</name>
        <dbReference type="ChEBI" id="CHEBI:57692"/>
    </cofactor>
</comment>
<dbReference type="PRINTS" id="PR00469">
    <property type="entry name" value="PNDRDTASEII"/>
</dbReference>
<feature type="domain" description="FAD/NAD(P)-binding" evidence="6">
    <location>
        <begin position="1"/>
        <end position="297"/>
    </location>
</feature>
<dbReference type="PRINTS" id="PR00368">
    <property type="entry name" value="FADPNR"/>
</dbReference>
<evidence type="ECO:0000313" key="8">
    <source>
        <dbReference type="Proteomes" id="UP000182152"/>
    </source>
</evidence>
<dbReference type="Proteomes" id="UP000182152">
    <property type="component" value="Unassembled WGS sequence"/>
</dbReference>
<keyword evidence="5" id="KW-0676">Redox-active center</keyword>
<evidence type="ECO:0000256" key="5">
    <source>
        <dbReference type="ARBA" id="ARBA00023284"/>
    </source>
</evidence>
<evidence type="ECO:0000313" key="7">
    <source>
        <dbReference type="EMBL" id="OJG83297.1"/>
    </source>
</evidence>
<name>A0A1L8WQL9_9ENTE</name>
<dbReference type="Gene3D" id="3.50.50.60">
    <property type="entry name" value="FAD/NAD(P)-binding domain"/>
    <property type="match status" value="2"/>
</dbReference>
<protein>
    <recommendedName>
        <fullName evidence="6">FAD/NAD(P)-binding domain-containing protein</fullName>
    </recommendedName>
</protein>
<dbReference type="Pfam" id="PF07992">
    <property type="entry name" value="Pyr_redox_2"/>
    <property type="match status" value="1"/>
</dbReference>
<evidence type="ECO:0000259" key="6">
    <source>
        <dbReference type="Pfam" id="PF07992"/>
    </source>
</evidence>
<accession>A0A1L8WQL9</accession>
<evidence type="ECO:0000256" key="1">
    <source>
        <dbReference type="ARBA" id="ARBA00001974"/>
    </source>
</evidence>
<dbReference type="GO" id="GO:0016491">
    <property type="term" value="F:oxidoreductase activity"/>
    <property type="evidence" value="ECO:0007669"/>
    <property type="project" value="UniProtKB-KW"/>
</dbReference>
<dbReference type="STRING" id="150033.RV14_GL001655"/>
<dbReference type="SUPFAM" id="SSF51905">
    <property type="entry name" value="FAD/NAD(P)-binding domain"/>
    <property type="match status" value="1"/>
</dbReference>
<dbReference type="InterPro" id="IPR050260">
    <property type="entry name" value="FAD-bd_OxRdtase"/>
</dbReference>
<dbReference type="PANTHER" id="PTHR43429">
    <property type="entry name" value="PYRIDINE NUCLEOTIDE-DISULFIDE OXIDOREDUCTASE DOMAIN-CONTAINING"/>
    <property type="match status" value="1"/>
</dbReference>
<keyword evidence="2" id="KW-0285">Flavoprotein</keyword>
<organism evidence="7 8">
    <name type="scientific">Enterococcus ratti</name>
    <dbReference type="NCBI Taxonomy" id="150033"/>
    <lineage>
        <taxon>Bacteria</taxon>
        <taxon>Bacillati</taxon>
        <taxon>Bacillota</taxon>
        <taxon>Bacilli</taxon>
        <taxon>Lactobacillales</taxon>
        <taxon>Enterococcaceae</taxon>
        <taxon>Enterococcus</taxon>
    </lineage>
</organism>
<keyword evidence="3" id="KW-0274">FAD</keyword>
<dbReference type="AlphaFoldDB" id="A0A1L8WQL9"/>
<evidence type="ECO:0000256" key="4">
    <source>
        <dbReference type="ARBA" id="ARBA00023002"/>
    </source>
</evidence>
<proteinExistence type="predicted"/>
<evidence type="ECO:0000256" key="3">
    <source>
        <dbReference type="ARBA" id="ARBA00022827"/>
    </source>
</evidence>
<evidence type="ECO:0000256" key="2">
    <source>
        <dbReference type="ARBA" id="ARBA00022630"/>
    </source>
</evidence>
<dbReference type="InterPro" id="IPR023753">
    <property type="entry name" value="FAD/NAD-binding_dom"/>
</dbReference>
<dbReference type="InterPro" id="IPR036188">
    <property type="entry name" value="FAD/NAD-bd_sf"/>
</dbReference>
<keyword evidence="4" id="KW-0560">Oxidoreductase</keyword>